<dbReference type="EMBL" id="JAAFYZ010000122">
    <property type="protein sequence ID" value="MBS2550981.1"/>
    <property type="molecule type" value="Genomic_DNA"/>
</dbReference>
<evidence type="ECO:0000256" key="2">
    <source>
        <dbReference type="ARBA" id="ARBA00022475"/>
    </source>
</evidence>
<feature type="transmembrane region" description="Helical" evidence="6">
    <location>
        <begin position="250"/>
        <end position="268"/>
    </location>
</feature>
<keyword evidence="4 6" id="KW-1133">Transmembrane helix</keyword>
<dbReference type="InterPro" id="IPR017039">
    <property type="entry name" value="Virul_fac_BrkB"/>
</dbReference>
<name>A0ABS5KY47_9ACTN</name>
<organism evidence="7 8">
    <name type="scientific">Catenulispora pinistramenti</name>
    <dbReference type="NCBI Taxonomy" id="2705254"/>
    <lineage>
        <taxon>Bacteria</taxon>
        <taxon>Bacillati</taxon>
        <taxon>Actinomycetota</taxon>
        <taxon>Actinomycetes</taxon>
        <taxon>Catenulisporales</taxon>
        <taxon>Catenulisporaceae</taxon>
        <taxon>Catenulispora</taxon>
    </lineage>
</organism>
<sequence length="294" mass="32036">MKGMAFLSRLRALADRVDRFQQRHPVLAFPVAVYRELQDMKAGYLGAMLTFFAFVSLFPLLLILTTVLGAVLRSNPKLQQDVLNSALVDFPVIGDQLKNNIHDFGRSGPALAISIVVTSIGALGLANAAQYAMNLLWGVPEDRRPKFPQSWLRSVGVIGTMGLGVLSTTALTALGEWASGVFFTIGLRLALVAASFVLTALLFWLGMRTATATEVDARDLRLGAILTTVFWQGLQYLGGFIAAHQLAHASTLYGVFGLVLGLVAWIYLQARLTLIAVTSDVVRAKRTWPRSLFD</sequence>
<feature type="transmembrane region" description="Helical" evidence="6">
    <location>
        <begin position="180"/>
        <end position="204"/>
    </location>
</feature>
<evidence type="ECO:0000313" key="7">
    <source>
        <dbReference type="EMBL" id="MBS2550981.1"/>
    </source>
</evidence>
<dbReference type="Proteomes" id="UP000730482">
    <property type="component" value="Unassembled WGS sequence"/>
</dbReference>
<keyword evidence="5 6" id="KW-0472">Membrane</keyword>
<evidence type="ECO:0000256" key="1">
    <source>
        <dbReference type="ARBA" id="ARBA00004651"/>
    </source>
</evidence>
<keyword evidence="2" id="KW-1003">Cell membrane</keyword>
<protein>
    <submittedName>
        <fullName evidence="7">YihY/virulence factor BrkB family protein</fullName>
    </submittedName>
</protein>
<dbReference type="PANTHER" id="PTHR30213">
    <property type="entry name" value="INNER MEMBRANE PROTEIN YHJD"/>
    <property type="match status" value="1"/>
</dbReference>
<gene>
    <name evidence="7" type="ORF">KGQ19_29325</name>
</gene>
<evidence type="ECO:0000256" key="4">
    <source>
        <dbReference type="ARBA" id="ARBA00022989"/>
    </source>
</evidence>
<dbReference type="PIRSF" id="PIRSF035875">
    <property type="entry name" value="RNase_BN"/>
    <property type="match status" value="1"/>
</dbReference>
<reference evidence="7 8" key="1">
    <citation type="submission" date="2020-02" db="EMBL/GenBank/DDBJ databases">
        <title>Acidophilic actinobacteria isolated from forest soil.</title>
        <authorList>
            <person name="Golinska P."/>
        </authorList>
    </citation>
    <scope>NUCLEOTIDE SEQUENCE [LARGE SCALE GENOMIC DNA]</scope>
    <source>
        <strain evidence="7 8">NL8</strain>
    </source>
</reference>
<proteinExistence type="predicted"/>
<keyword evidence="3 6" id="KW-0812">Transmembrane</keyword>
<feature type="transmembrane region" description="Helical" evidence="6">
    <location>
        <begin position="44"/>
        <end position="72"/>
    </location>
</feature>
<evidence type="ECO:0000256" key="6">
    <source>
        <dbReference type="SAM" id="Phobius"/>
    </source>
</evidence>
<keyword evidence="8" id="KW-1185">Reference proteome</keyword>
<dbReference type="PANTHER" id="PTHR30213:SF1">
    <property type="entry name" value="INNER MEMBRANE PROTEIN YHJD"/>
    <property type="match status" value="1"/>
</dbReference>
<evidence type="ECO:0000256" key="5">
    <source>
        <dbReference type="ARBA" id="ARBA00023136"/>
    </source>
</evidence>
<comment type="caution">
    <text evidence="7">The sequence shown here is derived from an EMBL/GenBank/DDBJ whole genome shotgun (WGS) entry which is preliminary data.</text>
</comment>
<evidence type="ECO:0000313" key="8">
    <source>
        <dbReference type="Proteomes" id="UP000730482"/>
    </source>
</evidence>
<feature type="transmembrane region" description="Helical" evidence="6">
    <location>
        <begin position="224"/>
        <end position="244"/>
    </location>
</feature>
<evidence type="ECO:0000256" key="3">
    <source>
        <dbReference type="ARBA" id="ARBA00022692"/>
    </source>
</evidence>
<accession>A0ABS5KY47</accession>
<feature type="transmembrane region" description="Helical" evidence="6">
    <location>
        <begin position="110"/>
        <end position="129"/>
    </location>
</feature>
<feature type="transmembrane region" description="Helical" evidence="6">
    <location>
        <begin position="150"/>
        <end position="174"/>
    </location>
</feature>
<dbReference type="Pfam" id="PF03631">
    <property type="entry name" value="Virul_fac_BrkB"/>
    <property type="match status" value="1"/>
</dbReference>
<comment type="subcellular location">
    <subcellularLocation>
        <location evidence="1">Cell membrane</location>
        <topology evidence="1">Multi-pass membrane protein</topology>
    </subcellularLocation>
</comment>